<dbReference type="SUPFAM" id="SSF53067">
    <property type="entry name" value="Actin-like ATPase domain"/>
    <property type="match status" value="2"/>
</dbReference>
<dbReference type="PANTHER" id="PTHR30005:SF0">
    <property type="entry name" value="RETROGRADE REGULATION PROTEIN 2"/>
    <property type="match status" value="1"/>
</dbReference>
<evidence type="ECO:0000259" key="2">
    <source>
        <dbReference type="Pfam" id="PF02541"/>
    </source>
</evidence>
<feature type="domain" description="Ppx/GppA phosphatase N-terminal" evidence="2">
    <location>
        <begin position="45"/>
        <end position="363"/>
    </location>
</feature>
<gene>
    <name evidence="3" type="ORF">GO499_07295</name>
</gene>
<keyword evidence="4" id="KW-1185">Reference proteome</keyword>
<accession>A0A6P1T3C6</accession>
<dbReference type="AlphaFoldDB" id="A0A6P1T3C6"/>
<dbReference type="Proteomes" id="UP000464495">
    <property type="component" value="Chromosome"/>
</dbReference>
<evidence type="ECO:0000313" key="3">
    <source>
        <dbReference type="EMBL" id="QHQ35012.1"/>
    </source>
</evidence>
<dbReference type="CDD" id="cd24054">
    <property type="entry name" value="ASKHA_NBD_AaPPX-GppA_MtPPX2-like"/>
    <property type="match status" value="1"/>
</dbReference>
<dbReference type="EMBL" id="CP046620">
    <property type="protein sequence ID" value="QHQ35012.1"/>
    <property type="molecule type" value="Genomic_DNA"/>
</dbReference>
<dbReference type="Gene3D" id="3.30.420.40">
    <property type="match status" value="1"/>
</dbReference>
<protein>
    <submittedName>
        <fullName evidence="3">Ppx/GppA family phosphatase</fullName>
    </submittedName>
</protein>
<proteinExistence type="predicted"/>
<dbReference type="KEGG" id="amaq:GO499_07295"/>
<name>A0A6P1T3C6_9RHOB</name>
<evidence type="ECO:0000256" key="1">
    <source>
        <dbReference type="SAM" id="MobiDB-lite"/>
    </source>
</evidence>
<organism evidence="3 4">
    <name type="scientific">Algicella marina</name>
    <dbReference type="NCBI Taxonomy" id="2683284"/>
    <lineage>
        <taxon>Bacteria</taxon>
        <taxon>Pseudomonadati</taxon>
        <taxon>Pseudomonadota</taxon>
        <taxon>Alphaproteobacteria</taxon>
        <taxon>Rhodobacterales</taxon>
        <taxon>Paracoccaceae</taxon>
        <taxon>Algicella</taxon>
    </lineage>
</organism>
<reference evidence="3 4" key="1">
    <citation type="submission" date="2019-12" db="EMBL/GenBank/DDBJ databases">
        <title>Complete genome sequence of Algicella marina strain 9Alg 56(T) isolated from the red alga Tichocarpus crinitus.</title>
        <authorList>
            <person name="Kim S.-G."/>
            <person name="Nedashkovskaya O.I."/>
        </authorList>
    </citation>
    <scope>NUCLEOTIDE SEQUENCE [LARGE SCALE GENOMIC DNA]</scope>
    <source>
        <strain evidence="3 4">9Alg 56</strain>
    </source>
</reference>
<dbReference type="PANTHER" id="PTHR30005">
    <property type="entry name" value="EXOPOLYPHOSPHATASE"/>
    <property type="match status" value="1"/>
</dbReference>
<dbReference type="GO" id="GO:0016462">
    <property type="term" value="F:pyrophosphatase activity"/>
    <property type="evidence" value="ECO:0007669"/>
    <property type="project" value="TreeGrafter"/>
</dbReference>
<evidence type="ECO:0000313" key="4">
    <source>
        <dbReference type="Proteomes" id="UP000464495"/>
    </source>
</evidence>
<dbReference type="Gene3D" id="3.30.420.150">
    <property type="entry name" value="Exopolyphosphatase. Domain 2"/>
    <property type="match status" value="1"/>
</dbReference>
<dbReference type="RefSeq" id="WP_161861577.1">
    <property type="nucleotide sequence ID" value="NZ_CP046620.1"/>
</dbReference>
<dbReference type="Pfam" id="PF02541">
    <property type="entry name" value="Ppx-GppA"/>
    <property type="match status" value="1"/>
</dbReference>
<feature type="compositionally biased region" description="Polar residues" evidence="1">
    <location>
        <begin position="1"/>
        <end position="11"/>
    </location>
</feature>
<sequence length="377" mass="41579">MAQDSSFSAQDSIIRPRKRGGRNPAQAPGALYAALDLGTNSCRMLIARPEDGRFRIVDAFAKSVRLGADLERTGALSRPSVERTIRALQVCATKLRKLDVRHMRLVATEACRRASNGGNFLDQVQKRTGLALELIPPEEEARLAVISCAPLVTQTADHVMVFDIGGGSTELVWIDITNVPPEERSAAVMRLQMDRDIAEVNGAKLVDFISVPLGVATLHERFNDVEDESARFALMSWYFEEQLAKFRPYEDLDMLEGVQGFQMIGTSGTVTTVAASHLGLKRYDRRKVDGITLTEAQIDTVIARMMAQGREGRRNDPSIGRDRAELIMSGASILQTLLRIWPTDRLGVADRGLREGMLYSMMEANGAFPTKGQNDQG</sequence>
<feature type="region of interest" description="Disordered" evidence="1">
    <location>
        <begin position="1"/>
        <end position="25"/>
    </location>
</feature>
<dbReference type="InterPro" id="IPR043129">
    <property type="entry name" value="ATPase_NBD"/>
</dbReference>
<dbReference type="InterPro" id="IPR003695">
    <property type="entry name" value="Ppx_GppA_N"/>
</dbReference>
<dbReference type="InterPro" id="IPR050273">
    <property type="entry name" value="GppA/Ppx_hydrolase"/>
</dbReference>